<dbReference type="Proteomes" id="UP001056201">
    <property type="component" value="Chromosome 1"/>
</dbReference>
<dbReference type="InterPro" id="IPR023846">
    <property type="entry name" value="CHP04042_MSMEG0570"/>
</dbReference>
<accession>A0ABY4S627</accession>
<evidence type="ECO:0000313" key="2">
    <source>
        <dbReference type="Proteomes" id="UP001056201"/>
    </source>
</evidence>
<reference evidence="1" key="1">
    <citation type="submission" date="2022-05" db="EMBL/GenBank/DDBJ databases">
        <title>An RpoN-dependent PEP-CTERM gene is involved in floc formation of an Aquincola tertiaricarbonis strain.</title>
        <authorList>
            <person name="Qiu D."/>
            <person name="Xia M."/>
        </authorList>
    </citation>
    <scope>NUCLEOTIDE SEQUENCE</scope>
    <source>
        <strain evidence="1">RN12</strain>
    </source>
</reference>
<evidence type="ECO:0000313" key="1">
    <source>
        <dbReference type="EMBL" id="URI08449.1"/>
    </source>
</evidence>
<organism evidence="1 2">
    <name type="scientific">Aquincola tertiaricarbonis</name>
    <dbReference type="NCBI Taxonomy" id="391953"/>
    <lineage>
        <taxon>Bacteria</taxon>
        <taxon>Pseudomonadati</taxon>
        <taxon>Pseudomonadota</taxon>
        <taxon>Betaproteobacteria</taxon>
        <taxon>Burkholderiales</taxon>
        <taxon>Sphaerotilaceae</taxon>
        <taxon>Aquincola</taxon>
    </lineage>
</organism>
<protein>
    <submittedName>
        <fullName evidence="1">MSMEG_0570 family nitrogen starvation response protein</fullName>
    </submittedName>
</protein>
<dbReference type="NCBIfam" id="TIGR04042">
    <property type="entry name" value="MSMEG_0570_fam"/>
    <property type="match status" value="1"/>
</dbReference>
<name>A0ABY4S627_AQUTE</name>
<dbReference type="RefSeq" id="WP_250196671.1">
    <property type="nucleotide sequence ID" value="NZ_CP097635.1"/>
</dbReference>
<dbReference type="EMBL" id="CP097635">
    <property type="protein sequence ID" value="URI08449.1"/>
    <property type="molecule type" value="Genomic_DNA"/>
</dbReference>
<keyword evidence="2" id="KW-1185">Reference proteome</keyword>
<gene>
    <name evidence="1" type="ORF">MW290_12745</name>
</gene>
<sequence length="95" mass="10740">MPAMHYQLRWPDASETTCYSPSLVIKDYFEPGAAYPLPDFLQRVREATQIASDRVQAKYGFACSAAAEQLRSIEHTAARFSQQPDARVQVIAFQE</sequence>
<proteinExistence type="predicted"/>